<reference evidence="1" key="1">
    <citation type="submission" date="2023-07" db="EMBL/GenBank/DDBJ databases">
        <title>A chromosome-level genome assembly of Lolium multiflorum.</title>
        <authorList>
            <person name="Chen Y."/>
            <person name="Copetti D."/>
            <person name="Kolliker R."/>
            <person name="Studer B."/>
        </authorList>
    </citation>
    <scope>NUCLEOTIDE SEQUENCE</scope>
    <source>
        <strain evidence="1">02402/16</strain>
        <tissue evidence="1">Leaf</tissue>
    </source>
</reference>
<evidence type="ECO:0000313" key="2">
    <source>
        <dbReference type="Proteomes" id="UP001231189"/>
    </source>
</evidence>
<protein>
    <submittedName>
        <fullName evidence="1">Uncharacterized protein</fullName>
    </submittedName>
</protein>
<accession>A0AAD8SBG8</accession>
<organism evidence="1 2">
    <name type="scientific">Lolium multiflorum</name>
    <name type="common">Italian ryegrass</name>
    <name type="synonym">Lolium perenne subsp. multiflorum</name>
    <dbReference type="NCBI Taxonomy" id="4521"/>
    <lineage>
        <taxon>Eukaryota</taxon>
        <taxon>Viridiplantae</taxon>
        <taxon>Streptophyta</taxon>
        <taxon>Embryophyta</taxon>
        <taxon>Tracheophyta</taxon>
        <taxon>Spermatophyta</taxon>
        <taxon>Magnoliopsida</taxon>
        <taxon>Liliopsida</taxon>
        <taxon>Poales</taxon>
        <taxon>Poaceae</taxon>
        <taxon>BOP clade</taxon>
        <taxon>Pooideae</taxon>
        <taxon>Poodae</taxon>
        <taxon>Poeae</taxon>
        <taxon>Poeae Chloroplast Group 2 (Poeae type)</taxon>
        <taxon>Loliodinae</taxon>
        <taxon>Loliinae</taxon>
        <taxon>Lolium</taxon>
    </lineage>
</organism>
<dbReference type="EMBL" id="JAUUTY010000004">
    <property type="protein sequence ID" value="KAK1647925.1"/>
    <property type="molecule type" value="Genomic_DNA"/>
</dbReference>
<proteinExistence type="predicted"/>
<keyword evidence="2" id="KW-1185">Reference proteome</keyword>
<dbReference type="AlphaFoldDB" id="A0AAD8SBG8"/>
<dbReference type="Proteomes" id="UP001231189">
    <property type="component" value="Unassembled WGS sequence"/>
</dbReference>
<gene>
    <name evidence="1" type="ORF">QYE76_065730</name>
</gene>
<name>A0AAD8SBG8_LOLMU</name>
<sequence length="119" mass="13023">MDEIESLMYDSPSATVLPAAALPYARFHPHLLFPSHGILQAATPNLLCSHLRAPGSTSPASVPVAIASDCFGPPPNTLTEPVWYTFKRGFTRLVSNLKLVVFPKPNREDPGKALRDWDL</sequence>
<comment type="caution">
    <text evidence="1">The sequence shown here is derived from an EMBL/GenBank/DDBJ whole genome shotgun (WGS) entry which is preliminary data.</text>
</comment>
<evidence type="ECO:0000313" key="1">
    <source>
        <dbReference type="EMBL" id="KAK1647925.1"/>
    </source>
</evidence>